<dbReference type="RefSeq" id="WP_200233565.1">
    <property type="nucleotide sequence ID" value="NZ_NRRV01000003.1"/>
</dbReference>
<gene>
    <name evidence="1" type="ORF">CKO31_01915</name>
</gene>
<evidence type="ECO:0000313" key="1">
    <source>
        <dbReference type="EMBL" id="MBK1629512.1"/>
    </source>
</evidence>
<dbReference type="SUPFAM" id="SSF46785">
    <property type="entry name" value="Winged helix' DNA-binding domain"/>
    <property type="match status" value="1"/>
</dbReference>
<comment type="caution">
    <text evidence="1">The sequence shown here is derived from an EMBL/GenBank/DDBJ whole genome shotgun (WGS) entry which is preliminary data.</text>
</comment>
<reference evidence="1 2" key="1">
    <citation type="journal article" date="2020" name="Microorganisms">
        <title>Osmotic Adaptation and Compatible Solute Biosynthesis of Phototrophic Bacteria as Revealed from Genome Analyses.</title>
        <authorList>
            <person name="Imhoff J.F."/>
            <person name="Rahn T."/>
            <person name="Kunzel S."/>
            <person name="Keller A."/>
            <person name="Neulinger S.C."/>
        </authorList>
    </citation>
    <scope>NUCLEOTIDE SEQUENCE [LARGE SCALE GENOMIC DNA]</scope>
    <source>
        <strain evidence="1 2">DSM 6210</strain>
    </source>
</reference>
<accession>A0ABS1CC80</accession>
<proteinExistence type="predicted"/>
<sequence length="409" mass="43926">MTRQKPDPSPRDAQDEAARWELVPLTDYSLPPTPAASAARARWTSLRRLFARGSEPAETPARAEADLRGLPEPVLDALVAPVDWSGPAEALQQRREQDDAAGALTCVVGPPRSGHVALLHRWASAAGARVLEPPGADEILAGGRTWLDAWPEDDRPWLLPRLEHCWLRHAAGLALVRELLERVQAGRLGPGVIGCDSWAWAYLRRVAALPTQCVLTLQAFDGPGLAALFRNLLALDNPRPVQFRNAQTGKLVLAVDGEDDGDGGAELQHLAARARGNAGLARLLWRRRLRAEPDSAEGADEADAATADDEASGATIWLAAPPTAPALTADLDEAAALLLHALLLHNGLSAALLAELLPLPPYRVQMRLQWLAALGAVVAGADGRWRIHAVAYSAARDLLRAQGFLLDDF</sequence>
<name>A0ABS1CC80_9GAMM</name>
<protein>
    <recommendedName>
        <fullName evidence="3">ATP-binding protein</fullName>
    </recommendedName>
</protein>
<keyword evidence="2" id="KW-1185">Reference proteome</keyword>
<evidence type="ECO:0008006" key="3">
    <source>
        <dbReference type="Google" id="ProtNLM"/>
    </source>
</evidence>
<organism evidence="1 2">
    <name type="scientific">Thiohalocapsa halophila</name>
    <dbReference type="NCBI Taxonomy" id="69359"/>
    <lineage>
        <taxon>Bacteria</taxon>
        <taxon>Pseudomonadati</taxon>
        <taxon>Pseudomonadota</taxon>
        <taxon>Gammaproteobacteria</taxon>
        <taxon>Chromatiales</taxon>
        <taxon>Chromatiaceae</taxon>
        <taxon>Thiohalocapsa</taxon>
    </lineage>
</organism>
<dbReference type="EMBL" id="NRRV01000003">
    <property type="protein sequence ID" value="MBK1629512.1"/>
    <property type="molecule type" value="Genomic_DNA"/>
</dbReference>
<dbReference type="Proteomes" id="UP000748752">
    <property type="component" value="Unassembled WGS sequence"/>
</dbReference>
<dbReference type="InterPro" id="IPR036390">
    <property type="entry name" value="WH_DNA-bd_sf"/>
</dbReference>
<evidence type="ECO:0000313" key="2">
    <source>
        <dbReference type="Proteomes" id="UP000748752"/>
    </source>
</evidence>